<comment type="caution">
    <text evidence="13">The sequence shown here is derived from an EMBL/GenBank/DDBJ whole genome shotgun (WGS) entry which is preliminary data.</text>
</comment>
<feature type="transmembrane region" description="Helical" evidence="10">
    <location>
        <begin position="943"/>
        <end position="967"/>
    </location>
</feature>
<protein>
    <submittedName>
        <fullName evidence="13">ABC transporter</fullName>
    </submittedName>
</protein>
<feature type="transmembrane region" description="Helical" evidence="10">
    <location>
        <begin position="64"/>
        <end position="86"/>
    </location>
</feature>
<feature type="transmembrane region" description="Helical" evidence="10">
    <location>
        <begin position="313"/>
        <end position="335"/>
    </location>
</feature>
<feature type="transmembrane region" description="Helical" evidence="10">
    <location>
        <begin position="385"/>
        <end position="407"/>
    </location>
</feature>
<feature type="transmembrane region" description="Helical" evidence="10">
    <location>
        <begin position="413"/>
        <end position="433"/>
    </location>
</feature>
<dbReference type="InterPro" id="IPR050173">
    <property type="entry name" value="ABC_transporter_C-like"/>
</dbReference>
<gene>
    <name evidence="13" type="ORF">SAPIO_CDS3578</name>
</gene>
<dbReference type="InterPro" id="IPR003593">
    <property type="entry name" value="AAA+_ATPase"/>
</dbReference>
<dbReference type="Proteomes" id="UP000028545">
    <property type="component" value="Unassembled WGS sequence"/>
</dbReference>
<dbReference type="InterPro" id="IPR056227">
    <property type="entry name" value="TMD0_ABC"/>
</dbReference>
<feature type="region of interest" description="Disordered" evidence="9">
    <location>
        <begin position="888"/>
        <end position="925"/>
    </location>
</feature>
<feature type="domain" description="ABC transmembrane type-1" evidence="12">
    <location>
        <begin position="956"/>
        <end position="1231"/>
    </location>
</feature>
<dbReference type="InterPro" id="IPR044726">
    <property type="entry name" value="ABCC_6TM_D2"/>
</dbReference>
<dbReference type="SUPFAM" id="SSF52540">
    <property type="entry name" value="P-loop containing nucleoside triphosphate hydrolases"/>
    <property type="match status" value="2"/>
</dbReference>
<feature type="domain" description="ABC transmembrane type-1" evidence="12">
    <location>
        <begin position="280"/>
        <end position="551"/>
    </location>
</feature>
<feature type="transmembrane region" description="Helical" evidence="10">
    <location>
        <begin position="272"/>
        <end position="293"/>
    </location>
</feature>
<dbReference type="CDD" id="cd18580">
    <property type="entry name" value="ABC_6TM_ABCC_D2"/>
    <property type="match status" value="1"/>
</dbReference>
<feature type="transmembrane region" description="Helical" evidence="10">
    <location>
        <begin position="131"/>
        <end position="153"/>
    </location>
</feature>
<dbReference type="InterPro" id="IPR027417">
    <property type="entry name" value="P-loop_NTPase"/>
</dbReference>
<dbReference type="EMBL" id="JOWA01000088">
    <property type="protein sequence ID" value="KEZ44550.1"/>
    <property type="molecule type" value="Genomic_DNA"/>
</dbReference>
<dbReference type="KEGG" id="sapo:SAPIO_CDS3578"/>
<evidence type="ECO:0000256" key="3">
    <source>
        <dbReference type="ARBA" id="ARBA00022475"/>
    </source>
</evidence>
<name>A0A084GB38_PSEDA</name>
<evidence type="ECO:0000256" key="5">
    <source>
        <dbReference type="ARBA" id="ARBA00022741"/>
    </source>
</evidence>
<feature type="transmembrane region" description="Helical" evidence="10">
    <location>
        <begin position="1202"/>
        <end position="1224"/>
    </location>
</feature>
<evidence type="ECO:0000256" key="1">
    <source>
        <dbReference type="ARBA" id="ARBA00004651"/>
    </source>
</evidence>
<dbReference type="GO" id="GO:0005886">
    <property type="term" value="C:plasma membrane"/>
    <property type="evidence" value="ECO:0007669"/>
    <property type="project" value="UniProtKB-SubCell"/>
</dbReference>
<dbReference type="PROSITE" id="PS50893">
    <property type="entry name" value="ABC_TRANSPORTER_2"/>
    <property type="match status" value="2"/>
</dbReference>
<evidence type="ECO:0000259" key="12">
    <source>
        <dbReference type="PROSITE" id="PS50929"/>
    </source>
</evidence>
<evidence type="ECO:0000256" key="7">
    <source>
        <dbReference type="ARBA" id="ARBA00022989"/>
    </source>
</evidence>
<dbReference type="Pfam" id="PF00664">
    <property type="entry name" value="ABC_membrane"/>
    <property type="match status" value="1"/>
</dbReference>
<dbReference type="PANTHER" id="PTHR24223">
    <property type="entry name" value="ATP-BINDING CASSETTE SUB-FAMILY C"/>
    <property type="match status" value="1"/>
</dbReference>
<dbReference type="InterPro" id="IPR017871">
    <property type="entry name" value="ABC_transporter-like_CS"/>
</dbReference>
<dbReference type="OMA" id="LCTHAIK"/>
<dbReference type="PANTHER" id="PTHR24223:SF345">
    <property type="entry name" value="ABC MULTIDRUG TRANSPORTER (EUROFUNG)"/>
    <property type="match status" value="1"/>
</dbReference>
<evidence type="ECO:0000313" key="14">
    <source>
        <dbReference type="Proteomes" id="UP000028545"/>
    </source>
</evidence>
<evidence type="ECO:0000256" key="6">
    <source>
        <dbReference type="ARBA" id="ARBA00022840"/>
    </source>
</evidence>
<dbReference type="PROSITE" id="PS00211">
    <property type="entry name" value="ABC_TRANSPORTER_1"/>
    <property type="match status" value="2"/>
</dbReference>
<proteinExistence type="predicted"/>
<feature type="transmembrane region" description="Helical" evidence="10">
    <location>
        <begin position="1094"/>
        <end position="1111"/>
    </location>
</feature>
<feature type="transmembrane region" description="Helical" evidence="10">
    <location>
        <begin position="1175"/>
        <end position="1196"/>
    </location>
</feature>
<evidence type="ECO:0000256" key="10">
    <source>
        <dbReference type="SAM" id="Phobius"/>
    </source>
</evidence>
<dbReference type="OrthoDB" id="6500128at2759"/>
<dbReference type="SUPFAM" id="SSF90123">
    <property type="entry name" value="ABC transporter transmembrane region"/>
    <property type="match status" value="2"/>
</dbReference>
<keyword evidence="2" id="KW-0813">Transport</keyword>
<sequence length="1562" mass="170994">MDPKTCLNDDSLGPNVRGCRDDFDFTLMFERLCFAVIPGSVFIALCLARLAYLYQKPRVVLGTFFQFTKLAVITVYATLQFSLLILLTVGHGRVDNGLSIAATAVSLAAALFMLALSYAEHSRSPRPSILLNAYVLLTLLFDIAQTRTSWLVAANLQDAIFARLFTSSVVAKAFLLLLEAQRKSRWVRWDASEHSPEESNGLFGLSVYSWLNRLFLRGYRTVLSLEDLYPLDPSMGTDTLFPKFQRQIYSPSYRPARFALAKALARALAVPWLLPIAPRVALIAFKFMQPLFLERLLGYLQESQATDEPNHNIGYGLIGAALLIYVGMAVFGAFYQYYKFRVLYMVRVCLASAIYKKTTEAKLTAGSDGAALTLMSTDVERVVRGFYAIHELWSSMIEVGIGCWLLQRHLGAAFVAPIVTILICTLGITWISGYSAKRQREWMGVIQKRVGLTTTAISTMKGLKITGMVGHVADTIQSLRAADIKAGNRWRIVLLLTAMIAIAPQALSPVFTFAVTSSTLDTTTIYTSMSYLLLLAAPLSMLLQTFPGLVASFTCLTRIQSFLEADTRVDYRKFAYPGSGVLKPSGDESSTDSAYERIERADGIAVGILKTSKLATTASEKQEPITEVHNAAECLETPTLAVRISNGSFGWTAGKMSLSDINATIPASKLTMVVGPVASGKSTFCYALLGEMPYSSGEVTWTLDEFGSAPKSGRKQGRGCGGGVGFCEQNPFLLNATLKENIIGFSSLDQSKYDAIIDATRLGIDVSQMPSGHDTRIGSNGIMLSGGQRQRVSLARALYLESNFVVFDDILSGLDNDTETEVFNRVFGPDGILRRRGATVVLCTHSIRHLPTADHILALSPDGRLIEEGSFQDLMQNQMYIQSLGVEASDSDSSKSGSNIEDEDGGNPKPSDSSQPMGKKSEKPKVLAHHLDKARQMGDWRVYSHYFGAVSKSMLLVILITGILYGFGDNFSTIWMGYWAADTLSRDNSFYIGIFGLLRTSQVIWIGLSGVAILISLVTLTGTALHKNALRTVITAPLSFFTNTDTGIVTNLFSQDMTLIDGELPYSLLNMSFIPFSLVGVACVIAVATPYLASSYPVLVFILYMLQKFYLRTSRQMRLLDLEAKSPLYSHFIDTIKGVATIRAFGWSQPNLVRNNGLLNTSQRPAYLLAMIQQWLAVVLQLTVAAIAVILVSLATQLSASAGFVGASLVMLINFGETLTYLIITYTMLETSIGAVARLKTFSEVVKPEDLPGEDVKPPEEWPPRGAIEIRDVSASYDVGRPDLPRTEDDEKSSKVPDTMAIRNLSVSIRPGEKVAVCGRTGSGKSSLFLVLVRLLDPLPGCAENITIDGLGLHRIDRATLRQRIIAVPQDPVFLPGGNSIRANLDPLGMASDDECLDVLRIVQLEGFVREAGAAAATPTTEASSARELRDTATAEDLNAEMKAESFSSGQRQLFSLGRAILRRRVRDRRSGKNGGGGGILLLDEVSSSVDRDTDRAMQDLIKREFASYTVVMVSHRLEMVVEYFDSVVVLDQGTVVETGRPAELVEVEGSRFRDLWLLAKH</sequence>
<dbReference type="InterPro" id="IPR003439">
    <property type="entry name" value="ABC_transporter-like_ATP-bd"/>
</dbReference>
<feature type="transmembrane region" description="Helical" evidence="10">
    <location>
        <begin position="1067"/>
        <end position="1088"/>
    </location>
</feature>
<dbReference type="FunFam" id="1.20.1560.10:FF:000066">
    <property type="entry name" value="ABC multidrug transporter (Eurofung)"/>
    <property type="match status" value="1"/>
</dbReference>
<dbReference type="Gene3D" id="3.40.50.300">
    <property type="entry name" value="P-loop containing nucleotide triphosphate hydrolases"/>
    <property type="match status" value="2"/>
</dbReference>
<dbReference type="SMART" id="SM00382">
    <property type="entry name" value="AAA"/>
    <property type="match status" value="2"/>
</dbReference>
<keyword evidence="14" id="KW-1185">Reference proteome</keyword>
<keyword evidence="7 10" id="KW-1133">Transmembrane helix</keyword>
<feature type="domain" description="ABC transporter" evidence="11">
    <location>
        <begin position="642"/>
        <end position="887"/>
    </location>
</feature>
<evidence type="ECO:0000313" key="13">
    <source>
        <dbReference type="EMBL" id="KEZ44550.1"/>
    </source>
</evidence>
<dbReference type="PROSITE" id="PS50929">
    <property type="entry name" value="ABC_TM1F"/>
    <property type="match status" value="2"/>
</dbReference>
<keyword evidence="6" id="KW-0067">ATP-binding</keyword>
<dbReference type="CDD" id="cd18579">
    <property type="entry name" value="ABC_6TM_ABCC_D1"/>
    <property type="match status" value="1"/>
</dbReference>
<dbReference type="GO" id="GO:0016887">
    <property type="term" value="F:ATP hydrolysis activity"/>
    <property type="evidence" value="ECO:0007669"/>
    <property type="project" value="InterPro"/>
</dbReference>
<dbReference type="InterPro" id="IPR044746">
    <property type="entry name" value="ABCC_6TM_D1"/>
</dbReference>
<accession>A0A084GB38</accession>
<feature type="domain" description="ABC transporter" evidence="11">
    <location>
        <begin position="1285"/>
        <end position="1558"/>
    </location>
</feature>
<keyword evidence="4 10" id="KW-0812">Transmembrane</keyword>
<dbReference type="GO" id="GO:0005524">
    <property type="term" value="F:ATP binding"/>
    <property type="evidence" value="ECO:0007669"/>
    <property type="project" value="UniProtKB-KW"/>
</dbReference>
<keyword evidence="8 10" id="KW-0472">Membrane</keyword>
<dbReference type="InterPro" id="IPR011527">
    <property type="entry name" value="ABC1_TM_dom"/>
</dbReference>
<comment type="subcellular location">
    <subcellularLocation>
        <location evidence="1">Cell membrane</location>
        <topology evidence="1">Multi-pass membrane protein</topology>
    </subcellularLocation>
</comment>
<reference evidence="13 14" key="1">
    <citation type="journal article" date="2014" name="Genome Announc.">
        <title>Draft genome sequence of the pathogenic fungus Scedosporium apiospermum.</title>
        <authorList>
            <person name="Vandeputte P."/>
            <person name="Ghamrawi S."/>
            <person name="Rechenmann M."/>
            <person name="Iltis A."/>
            <person name="Giraud S."/>
            <person name="Fleury M."/>
            <person name="Thornton C."/>
            <person name="Delhaes L."/>
            <person name="Meyer W."/>
            <person name="Papon N."/>
            <person name="Bouchara J.P."/>
        </authorList>
    </citation>
    <scope>NUCLEOTIDE SEQUENCE [LARGE SCALE GENOMIC DNA]</scope>
    <source>
        <strain evidence="13 14">IHEM 14462</strain>
    </source>
</reference>
<dbReference type="VEuPathDB" id="FungiDB:SAPIO_CDS3578"/>
<dbReference type="FunFam" id="1.20.1560.10:FF:000055">
    <property type="entry name" value="ABC multidrug transporter (Eurofung)"/>
    <property type="match status" value="1"/>
</dbReference>
<keyword evidence="3" id="KW-1003">Cell membrane</keyword>
<evidence type="ECO:0000256" key="8">
    <source>
        <dbReference type="ARBA" id="ARBA00023136"/>
    </source>
</evidence>
<evidence type="ECO:0000259" key="11">
    <source>
        <dbReference type="PROSITE" id="PS50893"/>
    </source>
</evidence>
<dbReference type="Gene3D" id="1.20.1560.10">
    <property type="entry name" value="ABC transporter type 1, transmembrane domain"/>
    <property type="match status" value="2"/>
</dbReference>
<evidence type="ECO:0000256" key="9">
    <source>
        <dbReference type="SAM" id="MobiDB-lite"/>
    </source>
</evidence>
<dbReference type="InterPro" id="IPR036640">
    <property type="entry name" value="ABC1_TM_sf"/>
</dbReference>
<feature type="transmembrane region" description="Helical" evidence="10">
    <location>
        <begin position="32"/>
        <end position="52"/>
    </location>
</feature>
<organism evidence="13 14">
    <name type="scientific">Pseudallescheria apiosperma</name>
    <name type="common">Scedosporium apiospermum</name>
    <dbReference type="NCBI Taxonomy" id="563466"/>
    <lineage>
        <taxon>Eukaryota</taxon>
        <taxon>Fungi</taxon>
        <taxon>Dikarya</taxon>
        <taxon>Ascomycota</taxon>
        <taxon>Pezizomycotina</taxon>
        <taxon>Sordariomycetes</taxon>
        <taxon>Hypocreomycetidae</taxon>
        <taxon>Microascales</taxon>
        <taxon>Microascaceae</taxon>
        <taxon>Scedosporium</taxon>
    </lineage>
</organism>
<feature type="transmembrane region" description="Helical" evidence="10">
    <location>
        <begin position="492"/>
        <end position="511"/>
    </location>
</feature>
<feature type="transmembrane region" description="Helical" evidence="10">
    <location>
        <begin position="98"/>
        <end position="119"/>
    </location>
</feature>
<feature type="transmembrane region" description="Helical" evidence="10">
    <location>
        <begin position="1003"/>
        <end position="1025"/>
    </location>
</feature>
<dbReference type="Pfam" id="PF24357">
    <property type="entry name" value="TMD0_ABC"/>
    <property type="match status" value="1"/>
</dbReference>
<keyword evidence="5" id="KW-0547">Nucleotide-binding</keyword>
<feature type="transmembrane region" description="Helical" evidence="10">
    <location>
        <begin position="159"/>
        <end position="178"/>
    </location>
</feature>
<dbReference type="RefSeq" id="XP_016644349.1">
    <property type="nucleotide sequence ID" value="XM_016786343.1"/>
</dbReference>
<dbReference type="Pfam" id="PF00005">
    <property type="entry name" value="ABC_tran"/>
    <property type="match status" value="2"/>
</dbReference>
<dbReference type="GeneID" id="27722650"/>
<evidence type="ECO:0000256" key="4">
    <source>
        <dbReference type="ARBA" id="ARBA00022692"/>
    </source>
</evidence>
<dbReference type="HOGENOM" id="CLU_000604_27_5_1"/>
<dbReference type="GO" id="GO:0140359">
    <property type="term" value="F:ABC-type transporter activity"/>
    <property type="evidence" value="ECO:0007669"/>
    <property type="project" value="InterPro"/>
</dbReference>
<evidence type="ECO:0000256" key="2">
    <source>
        <dbReference type="ARBA" id="ARBA00022448"/>
    </source>
</evidence>
<feature type="transmembrane region" description="Helical" evidence="10">
    <location>
        <begin position="531"/>
        <end position="556"/>
    </location>
</feature>